<keyword evidence="1" id="KW-0812">Transmembrane</keyword>
<feature type="transmembrane region" description="Helical" evidence="1">
    <location>
        <begin position="20"/>
        <end position="45"/>
    </location>
</feature>
<protein>
    <submittedName>
        <fullName evidence="2">ABC transporter permease</fullName>
    </submittedName>
</protein>
<keyword evidence="1" id="KW-1133">Transmembrane helix</keyword>
<name>A0ABW1THD1_9LACO</name>
<gene>
    <name evidence="2" type="ORF">ACFP1C_09995</name>
</gene>
<proteinExistence type="predicted"/>
<sequence>MFNQIKADSYRQLHTRGSYIILALTVLLSVLITAFESTGGIMINADTMQEFEGSRWSVMTGLKSATLSSTMLLYIDIALFVIVIGQEFSKKTYKNTLISGISRIGFILGKFVTMLLDILFLTLIFYGVVILTSLLAGRDGGASLMSLVRTLGLMTVTIGFFISVIFSIGVIVLVLANSVVTATICMALWPILIAILSNFTSWRWLRYINFTGVAQQITLGTLKIDALWPYIGVSFGVLILTIVGSALIIQRKEL</sequence>
<feature type="transmembrane region" description="Helical" evidence="1">
    <location>
        <begin position="65"/>
        <end position="85"/>
    </location>
</feature>
<evidence type="ECO:0000313" key="3">
    <source>
        <dbReference type="Proteomes" id="UP001596283"/>
    </source>
</evidence>
<reference evidence="3" key="1">
    <citation type="journal article" date="2019" name="Int. J. Syst. Evol. Microbiol.">
        <title>The Global Catalogue of Microorganisms (GCM) 10K type strain sequencing project: providing services to taxonomists for standard genome sequencing and annotation.</title>
        <authorList>
            <consortium name="The Broad Institute Genomics Platform"/>
            <consortium name="The Broad Institute Genome Sequencing Center for Infectious Disease"/>
            <person name="Wu L."/>
            <person name="Ma J."/>
        </authorList>
    </citation>
    <scope>NUCLEOTIDE SEQUENCE [LARGE SCALE GENOMIC DNA]</scope>
    <source>
        <strain evidence="3">CCM 8908</strain>
    </source>
</reference>
<keyword evidence="1" id="KW-0472">Membrane</keyword>
<dbReference type="Proteomes" id="UP001596283">
    <property type="component" value="Unassembled WGS sequence"/>
</dbReference>
<dbReference type="Pfam" id="PF12730">
    <property type="entry name" value="ABC2_membrane_4"/>
    <property type="match status" value="1"/>
</dbReference>
<dbReference type="EMBL" id="JBHSSI010000058">
    <property type="protein sequence ID" value="MFC6261272.1"/>
    <property type="molecule type" value="Genomic_DNA"/>
</dbReference>
<keyword evidence="3" id="KW-1185">Reference proteome</keyword>
<feature type="transmembrane region" description="Helical" evidence="1">
    <location>
        <begin position="187"/>
        <end position="205"/>
    </location>
</feature>
<feature type="transmembrane region" description="Helical" evidence="1">
    <location>
        <begin position="106"/>
        <end position="131"/>
    </location>
</feature>
<dbReference type="RefSeq" id="WP_125687032.1">
    <property type="nucleotide sequence ID" value="NZ_JBHSSI010000058.1"/>
</dbReference>
<comment type="caution">
    <text evidence="2">The sequence shown here is derived from an EMBL/GenBank/DDBJ whole genome shotgun (WGS) entry which is preliminary data.</text>
</comment>
<evidence type="ECO:0000256" key="1">
    <source>
        <dbReference type="SAM" id="Phobius"/>
    </source>
</evidence>
<feature type="transmembrane region" description="Helical" evidence="1">
    <location>
        <begin position="151"/>
        <end position="175"/>
    </location>
</feature>
<accession>A0ABW1THD1</accession>
<organism evidence="2 3">
    <name type="scientific">Levilactobacillus fujinensis</name>
    <dbReference type="NCBI Taxonomy" id="2486024"/>
    <lineage>
        <taxon>Bacteria</taxon>
        <taxon>Bacillati</taxon>
        <taxon>Bacillota</taxon>
        <taxon>Bacilli</taxon>
        <taxon>Lactobacillales</taxon>
        <taxon>Lactobacillaceae</taxon>
        <taxon>Levilactobacillus</taxon>
    </lineage>
</organism>
<feature type="transmembrane region" description="Helical" evidence="1">
    <location>
        <begin position="227"/>
        <end position="249"/>
    </location>
</feature>
<evidence type="ECO:0000313" key="2">
    <source>
        <dbReference type="EMBL" id="MFC6261272.1"/>
    </source>
</evidence>